<dbReference type="GO" id="GO:0046872">
    <property type="term" value="F:metal ion binding"/>
    <property type="evidence" value="ECO:0007669"/>
    <property type="project" value="UniProtKB-KW"/>
</dbReference>
<keyword evidence="8" id="KW-1133">Transmembrane helix</keyword>
<evidence type="ECO:0000256" key="8">
    <source>
        <dbReference type="SAM" id="Phobius"/>
    </source>
</evidence>
<keyword evidence="12" id="KW-1185">Reference proteome</keyword>
<evidence type="ECO:0000256" key="2">
    <source>
        <dbReference type="ARBA" id="ARBA00022485"/>
    </source>
</evidence>
<reference evidence="11 13" key="2">
    <citation type="submission" date="2019-09" db="EMBL/GenBank/DDBJ databases">
        <title>Complete genome sequencing of four Arcobacter species reveals a diverse suite of mobile elements.</title>
        <authorList>
            <person name="Miller W.G."/>
            <person name="Yee E."/>
            <person name="Bono J.L."/>
        </authorList>
    </citation>
    <scope>NUCLEOTIDE SEQUENCE [LARGE SCALE GENOMIC DNA]</scope>
    <source>
        <strain evidence="11 13">CCUG 56899</strain>
    </source>
</reference>
<keyword evidence="8" id="KW-0472">Membrane</keyword>
<dbReference type="InterPro" id="IPR011886">
    <property type="entry name" value="NapH_MauN"/>
</dbReference>
<dbReference type="Gene3D" id="3.30.70.20">
    <property type="match status" value="1"/>
</dbReference>
<dbReference type="PROSITE" id="PS51379">
    <property type="entry name" value="4FE4S_FER_2"/>
    <property type="match status" value="2"/>
</dbReference>
<accession>A0A1C0AYH6</accession>
<dbReference type="RefSeq" id="WP_066174726.1">
    <property type="nucleotide sequence ID" value="NZ_CP036246.2"/>
</dbReference>
<reference evidence="11 13" key="3">
    <citation type="submission" date="2019-09" db="EMBL/GenBank/DDBJ databases">
        <title>Taxonomic note: a critical rebuttal of the proposed division of the genus Arcobacter into six genera, emended descriptions of Arcobacter anaerophilus and the genus Arcobacter, and an assessment of genus-level boundaries for Epsilonproteobacteria using in silico genomic comparator tools.</title>
        <authorList>
            <person name="On S.L.W."/>
            <person name="Miller W.G."/>
            <person name="Biggs P."/>
            <person name="Cornelius A."/>
            <person name="Vandamme P."/>
        </authorList>
    </citation>
    <scope>NUCLEOTIDE SEQUENCE [LARGE SCALE GENOMIC DNA]</scope>
    <source>
        <strain evidence="11 13">CCUG 56899</strain>
    </source>
</reference>
<dbReference type="AlphaFoldDB" id="A0A1C0AYH6"/>
<evidence type="ECO:0000259" key="9">
    <source>
        <dbReference type="PROSITE" id="PS51379"/>
    </source>
</evidence>
<organism evidence="11 13">
    <name type="scientific">Arcobacter porcinus</name>
    <dbReference type="NCBI Taxonomy" id="1935204"/>
    <lineage>
        <taxon>Bacteria</taxon>
        <taxon>Pseudomonadati</taxon>
        <taxon>Campylobacterota</taxon>
        <taxon>Epsilonproteobacteria</taxon>
        <taxon>Campylobacterales</taxon>
        <taxon>Arcobacteraceae</taxon>
        <taxon>Arcobacter</taxon>
    </lineage>
</organism>
<name>A0A1C0AYH6_9BACT</name>
<keyword evidence="7" id="KW-0411">Iron-sulfur</keyword>
<dbReference type="Pfam" id="PF13237">
    <property type="entry name" value="Fer4_10"/>
    <property type="match status" value="1"/>
</dbReference>
<evidence type="ECO:0000313" key="10">
    <source>
        <dbReference type="EMBL" id="OCL92695.1"/>
    </source>
</evidence>
<dbReference type="EMBL" id="LDIR01000001">
    <property type="protein sequence ID" value="OCL92695.1"/>
    <property type="molecule type" value="Genomic_DNA"/>
</dbReference>
<feature type="domain" description="4Fe-4S ferredoxin-type" evidence="9">
    <location>
        <begin position="202"/>
        <end position="232"/>
    </location>
</feature>
<feature type="transmembrane region" description="Helical" evidence="8">
    <location>
        <begin position="155"/>
        <end position="178"/>
    </location>
</feature>
<dbReference type="OrthoDB" id="9784262at2"/>
<evidence type="ECO:0000313" key="11">
    <source>
        <dbReference type="EMBL" id="QEP41331.1"/>
    </source>
</evidence>
<evidence type="ECO:0000256" key="7">
    <source>
        <dbReference type="ARBA" id="ARBA00023014"/>
    </source>
</evidence>
<evidence type="ECO:0000256" key="1">
    <source>
        <dbReference type="ARBA" id="ARBA00022448"/>
    </source>
</evidence>
<dbReference type="GO" id="GO:0005886">
    <property type="term" value="C:plasma membrane"/>
    <property type="evidence" value="ECO:0007669"/>
    <property type="project" value="TreeGrafter"/>
</dbReference>
<gene>
    <name evidence="11" type="primary">napH</name>
    <name evidence="10" type="synonym">yccM_1</name>
    <name evidence="10" type="ORF">AAX28_00230</name>
    <name evidence="11" type="ORF">APORC_1766</name>
</gene>
<evidence type="ECO:0000256" key="3">
    <source>
        <dbReference type="ARBA" id="ARBA00022723"/>
    </source>
</evidence>
<dbReference type="GO" id="GO:0016491">
    <property type="term" value="F:oxidoreductase activity"/>
    <property type="evidence" value="ECO:0007669"/>
    <property type="project" value="UniProtKB-KW"/>
</dbReference>
<dbReference type="InterPro" id="IPR017896">
    <property type="entry name" value="4Fe4S_Fe-S-bd"/>
</dbReference>
<keyword evidence="8" id="KW-0812">Transmembrane</keyword>
<sequence>MIKKYRFLIARRVSQISIMCLYILANIYGINILMGNLSSSLLLETINLSDPFAVLQMFFAGAIISFDIALGAFIIAIFYFTIGGRAFCSWVCPVNIITDFANYLRRVLKFDEVQKRQPATRNLRYWLILISFIISYFMSVAAFELISPVSMIHRGLIFGLGFGFATILVIFLFDLFVLKNGWCGHLCPLGGFYSLIGRFSLIRVHHNHTKCTNCMKCKVVCPEIQVLHMINKSSEAVLDECTNCGRCIEVCDDEALNFSIRNYIKDKK</sequence>
<dbReference type="GO" id="GO:0051539">
    <property type="term" value="F:4 iron, 4 sulfur cluster binding"/>
    <property type="evidence" value="ECO:0007669"/>
    <property type="project" value="UniProtKB-KW"/>
</dbReference>
<keyword evidence="3" id="KW-0479">Metal-binding</keyword>
<feature type="transmembrane region" description="Helical" evidence="8">
    <location>
        <begin position="12"/>
        <end position="34"/>
    </location>
</feature>
<dbReference type="SUPFAM" id="SSF54862">
    <property type="entry name" value="4Fe-4S ferredoxins"/>
    <property type="match status" value="1"/>
</dbReference>
<reference evidence="10 12" key="1">
    <citation type="submission" date="2015-05" db="EMBL/GenBank/DDBJ databases">
        <authorList>
            <person name="Rovetto F."/>
            <person name="Cocolin L."/>
            <person name="Illeghems K."/>
            <person name="Van Nieuwerburgh F."/>
            <person name="Houf K."/>
        </authorList>
    </citation>
    <scope>NUCLEOTIDE SEQUENCE [LARGE SCALE GENOMIC DNA]</scope>
    <source>
        <strain evidence="10 12">117434</strain>
    </source>
</reference>
<feature type="transmembrane region" description="Helical" evidence="8">
    <location>
        <begin position="125"/>
        <end position="143"/>
    </location>
</feature>
<dbReference type="InterPro" id="IPR051684">
    <property type="entry name" value="Electron_Trans/Redox"/>
</dbReference>
<proteinExistence type="predicted"/>
<evidence type="ECO:0000256" key="5">
    <source>
        <dbReference type="ARBA" id="ARBA00022982"/>
    </source>
</evidence>
<keyword evidence="2" id="KW-0004">4Fe-4S</keyword>
<keyword evidence="4" id="KW-0677">Repeat</keyword>
<keyword evidence="1" id="KW-0813">Transport</keyword>
<keyword evidence="5" id="KW-0249">Electron transport</keyword>
<dbReference type="NCBIfam" id="NF007013">
    <property type="entry name" value="PRK09477.1"/>
    <property type="match status" value="1"/>
</dbReference>
<keyword evidence="11" id="KW-0560">Oxidoreductase</keyword>
<dbReference type="PANTHER" id="PTHR30176:SF3">
    <property type="entry name" value="FERREDOXIN-TYPE PROTEIN NAPH"/>
    <property type="match status" value="1"/>
</dbReference>
<feature type="transmembrane region" description="Helical" evidence="8">
    <location>
        <begin position="54"/>
        <end position="80"/>
    </location>
</feature>
<dbReference type="NCBIfam" id="TIGR02163">
    <property type="entry name" value="napH"/>
    <property type="match status" value="1"/>
</dbReference>
<dbReference type="Pfam" id="PF12801">
    <property type="entry name" value="Fer4_5"/>
    <property type="match status" value="2"/>
</dbReference>
<evidence type="ECO:0000313" key="12">
    <source>
        <dbReference type="Proteomes" id="UP000093159"/>
    </source>
</evidence>
<dbReference type="EC" id="1.7.99.4" evidence="11"/>
<protein>
    <submittedName>
        <fullName evidence="10">Electron transport protein YccM</fullName>
    </submittedName>
    <submittedName>
        <fullName evidence="11">Menaquinol dehydrogenase NapGH, membrane component NapH</fullName>
        <ecNumber evidence="11">1.7.99.4</ecNumber>
    </submittedName>
</protein>
<evidence type="ECO:0000256" key="6">
    <source>
        <dbReference type="ARBA" id="ARBA00023004"/>
    </source>
</evidence>
<feature type="domain" description="4Fe-4S ferredoxin-type" evidence="9">
    <location>
        <begin position="234"/>
        <end position="261"/>
    </location>
</feature>
<evidence type="ECO:0000313" key="13">
    <source>
        <dbReference type="Proteomes" id="UP000322644"/>
    </source>
</evidence>
<dbReference type="PANTHER" id="PTHR30176">
    <property type="entry name" value="FERREDOXIN-TYPE PROTEIN NAPH"/>
    <property type="match status" value="1"/>
</dbReference>
<dbReference type="Proteomes" id="UP000322644">
    <property type="component" value="Chromosome"/>
</dbReference>
<evidence type="ECO:0000256" key="4">
    <source>
        <dbReference type="ARBA" id="ARBA00022737"/>
    </source>
</evidence>
<dbReference type="Proteomes" id="UP000093159">
    <property type="component" value="Unassembled WGS sequence"/>
</dbReference>
<dbReference type="EMBL" id="CP036246">
    <property type="protein sequence ID" value="QEP41331.1"/>
    <property type="molecule type" value="Genomic_DNA"/>
</dbReference>
<keyword evidence="6" id="KW-0408">Iron</keyword>
<dbReference type="KEGG" id="apoc:APORC_1766"/>